<comment type="caution">
    <text evidence="1">The sequence shown here is derived from an EMBL/GenBank/DDBJ whole genome shotgun (WGS) entry which is preliminary data.</text>
</comment>
<gene>
    <name evidence="1" type="ORF">EDB81DRAFT_818984</name>
</gene>
<evidence type="ECO:0000313" key="1">
    <source>
        <dbReference type="EMBL" id="KAH7116343.1"/>
    </source>
</evidence>
<dbReference type="Proteomes" id="UP000738349">
    <property type="component" value="Unassembled WGS sequence"/>
</dbReference>
<proteinExistence type="predicted"/>
<evidence type="ECO:0000313" key="2">
    <source>
        <dbReference type="Proteomes" id="UP000738349"/>
    </source>
</evidence>
<accession>A0A9P9ICC7</accession>
<organism evidence="1 2">
    <name type="scientific">Dactylonectria macrodidyma</name>
    <dbReference type="NCBI Taxonomy" id="307937"/>
    <lineage>
        <taxon>Eukaryota</taxon>
        <taxon>Fungi</taxon>
        <taxon>Dikarya</taxon>
        <taxon>Ascomycota</taxon>
        <taxon>Pezizomycotina</taxon>
        <taxon>Sordariomycetes</taxon>
        <taxon>Hypocreomycetidae</taxon>
        <taxon>Hypocreales</taxon>
        <taxon>Nectriaceae</taxon>
        <taxon>Dactylonectria</taxon>
    </lineage>
</organism>
<sequence length="87" mass="10186">MWDDIDTSAIDYIVFDDMVDPIHKIHDWKSWISRQLEAESTDKFQHAKAHRWGKPCIIIANEHPGKAEDGLWWNKHVTTVILDSALF</sequence>
<reference evidence="1" key="1">
    <citation type="journal article" date="2021" name="Nat. Commun.">
        <title>Genetic determinants of endophytism in the Arabidopsis root mycobiome.</title>
        <authorList>
            <person name="Mesny F."/>
            <person name="Miyauchi S."/>
            <person name="Thiergart T."/>
            <person name="Pickel B."/>
            <person name="Atanasova L."/>
            <person name="Karlsson M."/>
            <person name="Huettel B."/>
            <person name="Barry K.W."/>
            <person name="Haridas S."/>
            <person name="Chen C."/>
            <person name="Bauer D."/>
            <person name="Andreopoulos W."/>
            <person name="Pangilinan J."/>
            <person name="LaButti K."/>
            <person name="Riley R."/>
            <person name="Lipzen A."/>
            <person name="Clum A."/>
            <person name="Drula E."/>
            <person name="Henrissat B."/>
            <person name="Kohler A."/>
            <person name="Grigoriev I.V."/>
            <person name="Martin F.M."/>
            <person name="Hacquard S."/>
        </authorList>
    </citation>
    <scope>NUCLEOTIDE SEQUENCE</scope>
    <source>
        <strain evidence="1">MPI-CAGE-AT-0147</strain>
    </source>
</reference>
<name>A0A9P9ICC7_9HYPO</name>
<dbReference type="EMBL" id="JAGMUV010000029">
    <property type="protein sequence ID" value="KAH7116343.1"/>
    <property type="molecule type" value="Genomic_DNA"/>
</dbReference>
<dbReference type="AlphaFoldDB" id="A0A9P9ICC7"/>
<protein>
    <submittedName>
        <fullName evidence="1">Uncharacterized protein</fullName>
    </submittedName>
</protein>
<keyword evidence="2" id="KW-1185">Reference proteome</keyword>